<dbReference type="OrthoDB" id="612216at2759"/>
<dbReference type="EMBL" id="KZ305072">
    <property type="protein sequence ID" value="PIA30446.1"/>
    <property type="molecule type" value="Genomic_DNA"/>
</dbReference>
<dbReference type="Pfam" id="PF00646">
    <property type="entry name" value="F-box"/>
    <property type="match status" value="1"/>
</dbReference>
<gene>
    <name evidence="2" type="ORF">AQUCO_05500014v1</name>
</gene>
<dbReference type="InterPro" id="IPR006566">
    <property type="entry name" value="FBD"/>
</dbReference>
<dbReference type="CDD" id="cd22160">
    <property type="entry name" value="F-box_AtFBL13-like"/>
    <property type="match status" value="1"/>
</dbReference>
<dbReference type="InterPro" id="IPR053781">
    <property type="entry name" value="F-box_AtFBL13-like"/>
</dbReference>
<reference evidence="2 3" key="1">
    <citation type="submission" date="2017-09" db="EMBL/GenBank/DDBJ databases">
        <title>WGS assembly of Aquilegia coerulea Goldsmith.</title>
        <authorList>
            <person name="Hodges S."/>
            <person name="Kramer E."/>
            <person name="Nordborg M."/>
            <person name="Tomkins J."/>
            <person name="Borevitz J."/>
            <person name="Derieg N."/>
            <person name="Yan J."/>
            <person name="Mihaltcheva S."/>
            <person name="Hayes R.D."/>
            <person name="Rokhsar D."/>
        </authorList>
    </citation>
    <scope>NUCLEOTIDE SEQUENCE [LARGE SCALE GENOMIC DNA]</scope>
    <source>
        <strain evidence="3">cv. Goldsmith</strain>
    </source>
</reference>
<name>A0A2G5CGL4_AQUCA</name>
<dbReference type="SUPFAM" id="SSF81383">
    <property type="entry name" value="F-box domain"/>
    <property type="match status" value="1"/>
</dbReference>
<dbReference type="EMBL" id="KZ305072">
    <property type="protein sequence ID" value="PIA30445.1"/>
    <property type="molecule type" value="Genomic_DNA"/>
</dbReference>
<keyword evidence="3" id="KW-1185">Reference proteome</keyword>
<proteinExistence type="predicted"/>
<dbReference type="Pfam" id="PF08387">
    <property type="entry name" value="FBD"/>
    <property type="match status" value="1"/>
</dbReference>
<dbReference type="Proteomes" id="UP000230069">
    <property type="component" value="Unassembled WGS sequence"/>
</dbReference>
<sequence length="381" mass="43935">MKRKDISIGIIMSKKIEEMDIISNLPDPILHHILSFLDMKEVVCTSHLSRRWRYIWRSVSHLNFHQDLWSDTCTNNDFRIPNLSEHKFMDFVDYVLYLRDDTNVQKFLLSGSGHGMGNYQIPKWMTILINRKIPEIHLKLPEYTALPLFVFTSPTNLKILHLEYAILPQGDLNGELELKCQVLETLVLHSCYHKCLILKLFALQLKNLVLDNDREKCVDFCKIKICAPNLNSLKCKGYMYQDYFMEDLSSLVTANVGGIAGERINVQHVIKLLSGLQNAATLVITDCWLKDNESNITKNLAEYGCFNFSFRVLNIQNVEGSENELNFFKFLLENAMVLERVNITTCLSSGAGRKELDEFSKKLHSLPRASTNARIHFVIKN</sequence>
<dbReference type="SMART" id="SM00579">
    <property type="entry name" value="FBD"/>
    <property type="match status" value="1"/>
</dbReference>
<feature type="domain" description="F-box" evidence="1">
    <location>
        <begin position="19"/>
        <end position="72"/>
    </location>
</feature>
<dbReference type="PANTHER" id="PTHR34223">
    <property type="entry name" value="OS11G0201299 PROTEIN"/>
    <property type="match status" value="1"/>
</dbReference>
<protein>
    <recommendedName>
        <fullName evidence="1">F-box domain-containing protein</fullName>
    </recommendedName>
</protein>
<dbReference type="Gene3D" id="1.20.1280.50">
    <property type="match status" value="1"/>
</dbReference>
<dbReference type="STRING" id="218851.A0A2G5CGL4"/>
<accession>A0A2G5CGL4</accession>
<dbReference type="AlphaFoldDB" id="A0A2G5CGL4"/>
<dbReference type="FunCoup" id="A0A2G5CGL4">
    <property type="interactions" value="133"/>
</dbReference>
<dbReference type="InterPro" id="IPR053197">
    <property type="entry name" value="F-box_SCFL_complex_component"/>
</dbReference>
<evidence type="ECO:0000259" key="1">
    <source>
        <dbReference type="PROSITE" id="PS50181"/>
    </source>
</evidence>
<dbReference type="InterPro" id="IPR036047">
    <property type="entry name" value="F-box-like_dom_sf"/>
</dbReference>
<evidence type="ECO:0000313" key="2">
    <source>
        <dbReference type="EMBL" id="PIA30446.1"/>
    </source>
</evidence>
<dbReference type="PANTHER" id="PTHR34223:SF51">
    <property type="entry name" value="OS06G0556300 PROTEIN"/>
    <property type="match status" value="1"/>
</dbReference>
<evidence type="ECO:0000313" key="3">
    <source>
        <dbReference type="Proteomes" id="UP000230069"/>
    </source>
</evidence>
<organism evidence="2 3">
    <name type="scientific">Aquilegia coerulea</name>
    <name type="common">Rocky mountain columbine</name>
    <dbReference type="NCBI Taxonomy" id="218851"/>
    <lineage>
        <taxon>Eukaryota</taxon>
        <taxon>Viridiplantae</taxon>
        <taxon>Streptophyta</taxon>
        <taxon>Embryophyta</taxon>
        <taxon>Tracheophyta</taxon>
        <taxon>Spermatophyta</taxon>
        <taxon>Magnoliopsida</taxon>
        <taxon>Ranunculales</taxon>
        <taxon>Ranunculaceae</taxon>
        <taxon>Thalictroideae</taxon>
        <taxon>Aquilegia</taxon>
    </lineage>
</organism>
<dbReference type="PROSITE" id="PS50181">
    <property type="entry name" value="FBOX"/>
    <property type="match status" value="1"/>
</dbReference>
<dbReference type="SMART" id="SM00256">
    <property type="entry name" value="FBOX"/>
    <property type="match status" value="1"/>
</dbReference>
<dbReference type="InterPro" id="IPR001810">
    <property type="entry name" value="F-box_dom"/>
</dbReference>